<gene>
    <name evidence="3" type="ORF">GH714_030173</name>
</gene>
<comment type="caution">
    <text evidence="3">The sequence shown here is derived from an EMBL/GenBank/DDBJ whole genome shotgun (WGS) entry which is preliminary data.</text>
</comment>
<accession>A0A6A6KFC0</accession>
<keyword evidence="4" id="KW-1185">Reference proteome</keyword>
<organism evidence="3 4">
    <name type="scientific">Hevea brasiliensis</name>
    <name type="common">Para rubber tree</name>
    <name type="synonym">Siphonia brasiliensis</name>
    <dbReference type="NCBI Taxonomy" id="3981"/>
    <lineage>
        <taxon>Eukaryota</taxon>
        <taxon>Viridiplantae</taxon>
        <taxon>Streptophyta</taxon>
        <taxon>Embryophyta</taxon>
        <taxon>Tracheophyta</taxon>
        <taxon>Spermatophyta</taxon>
        <taxon>Magnoliopsida</taxon>
        <taxon>eudicotyledons</taxon>
        <taxon>Gunneridae</taxon>
        <taxon>Pentapetalae</taxon>
        <taxon>rosids</taxon>
        <taxon>fabids</taxon>
        <taxon>Malpighiales</taxon>
        <taxon>Euphorbiaceae</taxon>
        <taxon>Crotonoideae</taxon>
        <taxon>Micrandreae</taxon>
        <taxon>Hevea</taxon>
    </lineage>
</organism>
<evidence type="ECO:0000313" key="4">
    <source>
        <dbReference type="Proteomes" id="UP000467840"/>
    </source>
</evidence>
<dbReference type="AlphaFoldDB" id="A0A6A6KFC0"/>
<evidence type="ECO:0000259" key="2">
    <source>
        <dbReference type="Pfam" id="PF03108"/>
    </source>
</evidence>
<reference evidence="3 4" key="1">
    <citation type="journal article" date="2020" name="Mol. Plant">
        <title>The Chromosome-Based Rubber Tree Genome Provides New Insights into Spurge Genome Evolution and Rubber Biosynthesis.</title>
        <authorList>
            <person name="Liu J."/>
            <person name="Shi C."/>
            <person name="Shi C.C."/>
            <person name="Li W."/>
            <person name="Zhang Q.J."/>
            <person name="Zhang Y."/>
            <person name="Li K."/>
            <person name="Lu H.F."/>
            <person name="Shi C."/>
            <person name="Zhu S.T."/>
            <person name="Xiao Z.Y."/>
            <person name="Nan H."/>
            <person name="Yue Y."/>
            <person name="Zhu X.G."/>
            <person name="Wu Y."/>
            <person name="Hong X.N."/>
            <person name="Fan G.Y."/>
            <person name="Tong Y."/>
            <person name="Zhang D."/>
            <person name="Mao C.L."/>
            <person name="Liu Y.L."/>
            <person name="Hao S.J."/>
            <person name="Liu W.Q."/>
            <person name="Lv M.Q."/>
            <person name="Zhang H.B."/>
            <person name="Liu Y."/>
            <person name="Hu-Tang G.R."/>
            <person name="Wang J.P."/>
            <person name="Wang J.H."/>
            <person name="Sun Y.H."/>
            <person name="Ni S.B."/>
            <person name="Chen W.B."/>
            <person name="Zhang X.C."/>
            <person name="Jiao Y.N."/>
            <person name="Eichler E.E."/>
            <person name="Li G.H."/>
            <person name="Liu X."/>
            <person name="Gao L.Z."/>
        </authorList>
    </citation>
    <scope>NUCLEOTIDE SEQUENCE [LARGE SCALE GENOMIC DNA]</scope>
    <source>
        <strain evidence="4">cv. GT1</strain>
        <tissue evidence="3">Leaf</tissue>
    </source>
</reference>
<feature type="domain" description="Transposase MuDR plant" evidence="2">
    <location>
        <begin position="188"/>
        <end position="240"/>
    </location>
</feature>
<dbReference type="Proteomes" id="UP000467840">
    <property type="component" value="Chromosome 3"/>
</dbReference>
<protein>
    <recommendedName>
        <fullName evidence="2">Transposase MuDR plant domain-containing protein</fullName>
    </recommendedName>
</protein>
<dbReference type="Pfam" id="PF03108">
    <property type="entry name" value="DBD_Tnp_Mut"/>
    <property type="match status" value="1"/>
</dbReference>
<name>A0A6A6KFC0_HEVBR</name>
<sequence>MMLCPIEQANAQYKVDLSNLTMKIITRHFLIEGSGVNNEGFINFLFNDIGGINGIGRDFGGLGEQVPIFNNDLVSHGANVHSSRNVYAQNNNKDILGEGGGAGGQGSGAQRVDSEQSIREEIFDNGEEVDESSSSNDSRSIAAEYLSSDDLSSFESMHVESGEEVDDVVKRRSRRQRYDKNVEIPYLCLGMEFSDAIEFREAITKYSIARGVKIKFTKNEPNRVRAKCQKKCPFHIFASKPYVDDPLVVKTLKSAHRCYRVFKNPRVSFKWLAN</sequence>
<proteinExistence type="predicted"/>
<feature type="compositionally biased region" description="Gly residues" evidence="1">
    <location>
        <begin position="97"/>
        <end position="107"/>
    </location>
</feature>
<dbReference type="EMBL" id="JAAGAX010000017">
    <property type="protein sequence ID" value="KAF2286773.1"/>
    <property type="molecule type" value="Genomic_DNA"/>
</dbReference>
<evidence type="ECO:0000313" key="3">
    <source>
        <dbReference type="EMBL" id="KAF2286773.1"/>
    </source>
</evidence>
<evidence type="ECO:0000256" key="1">
    <source>
        <dbReference type="SAM" id="MobiDB-lite"/>
    </source>
</evidence>
<dbReference type="InterPro" id="IPR004332">
    <property type="entry name" value="Transposase_MuDR"/>
</dbReference>
<feature type="region of interest" description="Disordered" evidence="1">
    <location>
        <begin position="91"/>
        <end position="114"/>
    </location>
</feature>